<dbReference type="EMBL" id="AUZY01011297">
    <property type="protein sequence ID" value="EQD35465.1"/>
    <property type="molecule type" value="Genomic_DNA"/>
</dbReference>
<keyword evidence="3 10" id="KW-0031">Aminopeptidase</keyword>
<organism evidence="10">
    <name type="scientific">mine drainage metagenome</name>
    <dbReference type="NCBI Taxonomy" id="410659"/>
    <lineage>
        <taxon>unclassified sequences</taxon>
        <taxon>metagenomes</taxon>
        <taxon>ecological metagenomes</taxon>
    </lineage>
</organism>
<accession>T1A0W2</accession>
<comment type="similarity">
    <text evidence="2">Belongs to the peptidase M1 family.</text>
</comment>
<dbReference type="GO" id="GO:0008270">
    <property type="term" value="F:zinc ion binding"/>
    <property type="evidence" value="ECO:0007669"/>
    <property type="project" value="InterPro"/>
</dbReference>
<dbReference type="PRINTS" id="PR00756">
    <property type="entry name" value="ALADIPTASE"/>
</dbReference>
<evidence type="ECO:0000256" key="2">
    <source>
        <dbReference type="ARBA" id="ARBA00010136"/>
    </source>
</evidence>
<sequence length="206" mass="23379">RDVYETTAHEIAHQWFGNLVTMQTWDDIWLNESFASLMETRLSQRLVPELDTLSDYFLRTAGTLAAFEGDGLDSTHPVRAHVERPDEISQIFDEISYGKGCAVLAMLEAYIGPDRFRRGVSAYLDRFRYGNARTEDLWEALGAAGGEAISPMATPWIDRPGHPIVHAVLDGTILRLRQRRYSLLPRPDEEAPWPIPLVLEVDGTRR</sequence>
<keyword evidence="7" id="KW-0862">Zinc</keyword>
<protein>
    <submittedName>
        <fullName evidence="10">Protein containing Peptidase M1, membrane alanine aminopeptidase</fullName>
        <ecNumber evidence="10">3.-.-.-</ecNumber>
    </submittedName>
</protein>
<dbReference type="GO" id="GO:0070006">
    <property type="term" value="F:metalloaminopeptidase activity"/>
    <property type="evidence" value="ECO:0007669"/>
    <property type="project" value="TreeGrafter"/>
</dbReference>
<keyword evidence="8" id="KW-0482">Metalloprotease</keyword>
<dbReference type="InterPro" id="IPR027268">
    <property type="entry name" value="Peptidase_M4/M1_CTD_sf"/>
</dbReference>
<reference evidence="10" key="1">
    <citation type="submission" date="2013-08" db="EMBL/GenBank/DDBJ databases">
        <authorList>
            <person name="Mendez C."/>
            <person name="Richter M."/>
            <person name="Ferrer M."/>
            <person name="Sanchez J."/>
        </authorList>
    </citation>
    <scope>NUCLEOTIDE SEQUENCE</scope>
</reference>
<keyword evidence="5" id="KW-0479">Metal-binding</keyword>
<feature type="domain" description="Peptidase M1 membrane alanine aminopeptidase" evidence="9">
    <location>
        <begin position="2"/>
        <end position="156"/>
    </location>
</feature>
<dbReference type="AlphaFoldDB" id="T1A0W2"/>
<evidence type="ECO:0000256" key="6">
    <source>
        <dbReference type="ARBA" id="ARBA00022801"/>
    </source>
</evidence>
<evidence type="ECO:0000256" key="7">
    <source>
        <dbReference type="ARBA" id="ARBA00022833"/>
    </source>
</evidence>
<dbReference type="InterPro" id="IPR014782">
    <property type="entry name" value="Peptidase_M1_dom"/>
</dbReference>
<dbReference type="InterPro" id="IPR050344">
    <property type="entry name" value="Peptidase_M1_aminopeptidases"/>
</dbReference>
<evidence type="ECO:0000256" key="5">
    <source>
        <dbReference type="ARBA" id="ARBA00022723"/>
    </source>
</evidence>
<dbReference type="GO" id="GO:0043171">
    <property type="term" value="P:peptide catabolic process"/>
    <property type="evidence" value="ECO:0007669"/>
    <property type="project" value="TreeGrafter"/>
</dbReference>
<evidence type="ECO:0000256" key="1">
    <source>
        <dbReference type="ARBA" id="ARBA00001947"/>
    </source>
</evidence>
<reference evidence="10" key="2">
    <citation type="journal article" date="2014" name="ISME J.">
        <title>Microbial stratification in low pH oxic and suboxic macroscopic growths along an acid mine drainage.</title>
        <authorList>
            <person name="Mendez-Garcia C."/>
            <person name="Mesa V."/>
            <person name="Sprenger R.R."/>
            <person name="Richter M."/>
            <person name="Diez M.S."/>
            <person name="Solano J."/>
            <person name="Bargiela R."/>
            <person name="Golyshina O.V."/>
            <person name="Manteca A."/>
            <person name="Ramos J.L."/>
            <person name="Gallego J.R."/>
            <person name="Llorente I."/>
            <person name="Martins Dos Santos V.A."/>
            <person name="Jensen O.N."/>
            <person name="Pelaez A.I."/>
            <person name="Sanchez J."/>
            <person name="Ferrer M."/>
        </authorList>
    </citation>
    <scope>NUCLEOTIDE SEQUENCE</scope>
</reference>
<dbReference type="Gene3D" id="1.10.390.10">
    <property type="entry name" value="Neutral Protease Domain 2"/>
    <property type="match status" value="1"/>
</dbReference>
<dbReference type="GO" id="GO:0005737">
    <property type="term" value="C:cytoplasm"/>
    <property type="evidence" value="ECO:0007669"/>
    <property type="project" value="TreeGrafter"/>
</dbReference>
<name>T1A0W2_9ZZZZ</name>
<dbReference type="EC" id="3.-.-.-" evidence="10"/>
<dbReference type="GO" id="GO:0042277">
    <property type="term" value="F:peptide binding"/>
    <property type="evidence" value="ECO:0007669"/>
    <property type="project" value="TreeGrafter"/>
</dbReference>
<dbReference type="InterPro" id="IPR001930">
    <property type="entry name" value="Peptidase_M1"/>
</dbReference>
<proteinExistence type="inferred from homology"/>
<evidence type="ECO:0000256" key="8">
    <source>
        <dbReference type="ARBA" id="ARBA00023049"/>
    </source>
</evidence>
<dbReference type="SUPFAM" id="SSF55486">
    <property type="entry name" value="Metalloproteases ('zincins'), catalytic domain"/>
    <property type="match status" value="1"/>
</dbReference>
<comment type="cofactor">
    <cofactor evidence="1">
        <name>Zn(2+)</name>
        <dbReference type="ChEBI" id="CHEBI:29105"/>
    </cofactor>
</comment>
<evidence type="ECO:0000259" key="9">
    <source>
        <dbReference type="Pfam" id="PF01433"/>
    </source>
</evidence>
<dbReference type="GO" id="GO:0016020">
    <property type="term" value="C:membrane"/>
    <property type="evidence" value="ECO:0007669"/>
    <property type="project" value="TreeGrafter"/>
</dbReference>
<keyword evidence="4" id="KW-0645">Protease</keyword>
<evidence type="ECO:0000313" key="10">
    <source>
        <dbReference type="EMBL" id="EQD35465.1"/>
    </source>
</evidence>
<feature type="non-terminal residue" evidence="10">
    <location>
        <position position="206"/>
    </location>
</feature>
<gene>
    <name evidence="10" type="ORF">B1B_16934</name>
</gene>
<dbReference type="PANTHER" id="PTHR11533:SF174">
    <property type="entry name" value="PUROMYCIN-SENSITIVE AMINOPEPTIDASE-RELATED"/>
    <property type="match status" value="1"/>
</dbReference>
<evidence type="ECO:0000256" key="4">
    <source>
        <dbReference type="ARBA" id="ARBA00022670"/>
    </source>
</evidence>
<feature type="non-terminal residue" evidence="10">
    <location>
        <position position="1"/>
    </location>
</feature>
<keyword evidence="6 10" id="KW-0378">Hydrolase</keyword>
<dbReference type="GO" id="GO:0005615">
    <property type="term" value="C:extracellular space"/>
    <property type="evidence" value="ECO:0007669"/>
    <property type="project" value="TreeGrafter"/>
</dbReference>
<dbReference type="GO" id="GO:0006508">
    <property type="term" value="P:proteolysis"/>
    <property type="evidence" value="ECO:0007669"/>
    <property type="project" value="UniProtKB-KW"/>
</dbReference>
<evidence type="ECO:0000256" key="3">
    <source>
        <dbReference type="ARBA" id="ARBA00022438"/>
    </source>
</evidence>
<dbReference type="PANTHER" id="PTHR11533">
    <property type="entry name" value="PROTEASE M1 ZINC METALLOPROTEASE"/>
    <property type="match status" value="1"/>
</dbReference>
<comment type="caution">
    <text evidence="10">The sequence shown here is derived from an EMBL/GenBank/DDBJ whole genome shotgun (WGS) entry which is preliminary data.</text>
</comment>
<dbReference type="Pfam" id="PF01433">
    <property type="entry name" value="Peptidase_M1"/>
    <property type="match status" value="1"/>
</dbReference>